<evidence type="ECO:0000313" key="3">
    <source>
        <dbReference type="Proteomes" id="UP001529510"/>
    </source>
</evidence>
<dbReference type="EMBL" id="JAMKFB020000005">
    <property type="protein sequence ID" value="KAL0192050.1"/>
    <property type="molecule type" value="Genomic_DNA"/>
</dbReference>
<protein>
    <recommendedName>
        <fullName evidence="1">SAM domain-containing protein</fullName>
    </recommendedName>
</protein>
<dbReference type="InterPro" id="IPR013761">
    <property type="entry name" value="SAM/pointed_sf"/>
</dbReference>
<dbReference type="SUPFAM" id="SSF47769">
    <property type="entry name" value="SAM/Pointed domain"/>
    <property type="match status" value="1"/>
</dbReference>
<feature type="non-terminal residue" evidence="2">
    <location>
        <position position="52"/>
    </location>
</feature>
<sequence length="52" mass="5819">PSHPLLDQRSPLTPASCGTVGDWLRAIKMERYEESFLQAGYTSMQLLAHITT</sequence>
<feature type="domain" description="SAM" evidence="1">
    <location>
        <begin position="15"/>
        <end position="52"/>
    </location>
</feature>
<gene>
    <name evidence="2" type="ORF">M9458_010346</name>
</gene>
<name>A0ABD0R2N0_CIRMR</name>
<keyword evidence="3" id="KW-1185">Reference proteome</keyword>
<evidence type="ECO:0000313" key="2">
    <source>
        <dbReference type="EMBL" id="KAL0192050.1"/>
    </source>
</evidence>
<dbReference type="Proteomes" id="UP001529510">
    <property type="component" value="Unassembled WGS sequence"/>
</dbReference>
<dbReference type="PROSITE" id="PS50105">
    <property type="entry name" value="SAM_DOMAIN"/>
    <property type="match status" value="1"/>
</dbReference>
<accession>A0ABD0R2N0</accession>
<reference evidence="2 3" key="1">
    <citation type="submission" date="2024-05" db="EMBL/GenBank/DDBJ databases">
        <title>Genome sequencing and assembly of Indian major carp, Cirrhinus mrigala (Hamilton, 1822).</title>
        <authorList>
            <person name="Mohindra V."/>
            <person name="Chowdhury L.M."/>
            <person name="Lal K."/>
            <person name="Jena J.K."/>
        </authorList>
    </citation>
    <scope>NUCLEOTIDE SEQUENCE [LARGE SCALE GENOMIC DNA]</scope>
    <source>
        <strain evidence="2">CM1030</strain>
        <tissue evidence="2">Blood</tissue>
    </source>
</reference>
<dbReference type="AlphaFoldDB" id="A0ABD0R2N0"/>
<feature type="non-terminal residue" evidence="2">
    <location>
        <position position="1"/>
    </location>
</feature>
<dbReference type="InterPro" id="IPR001660">
    <property type="entry name" value="SAM"/>
</dbReference>
<dbReference type="Pfam" id="PF00536">
    <property type="entry name" value="SAM_1"/>
    <property type="match status" value="1"/>
</dbReference>
<comment type="caution">
    <text evidence="2">The sequence shown here is derived from an EMBL/GenBank/DDBJ whole genome shotgun (WGS) entry which is preliminary data.</text>
</comment>
<dbReference type="Gene3D" id="1.10.150.50">
    <property type="entry name" value="Transcription Factor, Ets-1"/>
    <property type="match status" value="1"/>
</dbReference>
<proteinExistence type="predicted"/>
<organism evidence="2 3">
    <name type="scientific">Cirrhinus mrigala</name>
    <name type="common">Mrigala</name>
    <dbReference type="NCBI Taxonomy" id="683832"/>
    <lineage>
        <taxon>Eukaryota</taxon>
        <taxon>Metazoa</taxon>
        <taxon>Chordata</taxon>
        <taxon>Craniata</taxon>
        <taxon>Vertebrata</taxon>
        <taxon>Euteleostomi</taxon>
        <taxon>Actinopterygii</taxon>
        <taxon>Neopterygii</taxon>
        <taxon>Teleostei</taxon>
        <taxon>Ostariophysi</taxon>
        <taxon>Cypriniformes</taxon>
        <taxon>Cyprinidae</taxon>
        <taxon>Labeoninae</taxon>
        <taxon>Labeonini</taxon>
        <taxon>Cirrhinus</taxon>
    </lineage>
</organism>
<evidence type="ECO:0000259" key="1">
    <source>
        <dbReference type="PROSITE" id="PS50105"/>
    </source>
</evidence>